<gene>
    <name evidence="2" type="ORF">DBV05_g12102</name>
</gene>
<feature type="region of interest" description="Disordered" evidence="1">
    <location>
        <begin position="176"/>
        <end position="202"/>
    </location>
</feature>
<organism evidence="2 3">
    <name type="scientific">Lasiodiplodia theobromae</name>
    <dbReference type="NCBI Taxonomy" id="45133"/>
    <lineage>
        <taxon>Eukaryota</taxon>
        <taxon>Fungi</taxon>
        <taxon>Dikarya</taxon>
        <taxon>Ascomycota</taxon>
        <taxon>Pezizomycotina</taxon>
        <taxon>Dothideomycetes</taxon>
        <taxon>Dothideomycetes incertae sedis</taxon>
        <taxon>Botryosphaeriales</taxon>
        <taxon>Botryosphaeriaceae</taxon>
        <taxon>Lasiodiplodia</taxon>
    </lineage>
</organism>
<accession>A0A5N5CV41</accession>
<dbReference type="OrthoDB" id="3937237at2759"/>
<feature type="compositionally biased region" description="Basic and acidic residues" evidence="1">
    <location>
        <begin position="53"/>
        <end position="62"/>
    </location>
</feature>
<proteinExistence type="predicted"/>
<comment type="caution">
    <text evidence="2">The sequence shown here is derived from an EMBL/GenBank/DDBJ whole genome shotgun (WGS) entry which is preliminary data.</text>
</comment>
<feature type="region of interest" description="Disordered" evidence="1">
    <location>
        <begin position="260"/>
        <end position="279"/>
    </location>
</feature>
<feature type="compositionally biased region" description="Polar residues" evidence="1">
    <location>
        <begin position="191"/>
        <end position="200"/>
    </location>
</feature>
<name>A0A5N5CV41_9PEZI</name>
<dbReference type="EMBL" id="VCHE01000213">
    <property type="protein sequence ID" value="KAB2569220.1"/>
    <property type="molecule type" value="Genomic_DNA"/>
</dbReference>
<sequence length="410" mass="44717">MPAVRFSASPPPRRPRSSPGTSSPEAAPAQPVRSALAHPEPSLEATFGLIFQSHERRYDRQDALPPGSLGEPSPRHSATDISALKRRSHPPRPPRPTSAALQGAQAYLDATVRPSTMRLKDVEAWVEDSLHAQAQAQAMYSLSAHTPLDVPVKNAHRCSAPESPGDWPVFEQMATSSEARMKRGGEPAQRMKSSSFSSTLGKKLVRSPSDLMTWLRSPSVQGSASRSRSISQATEPHEEEQAALADRRWSSSSRNRMLRLSDGSQRALPTPNTPPSYRSVFTGLHRRFYSNDADSDSDSDSSWTSFGCVDGMRRPAIEQDPNKGQLDGGMDNVVKGASVVLEGPVAEDVDPEEAGDDVNLLNPSISSKGSSLAGNKPKRHTLKRIVSRFEVPVRQTRPYMESDTACMMPY</sequence>
<feature type="compositionally biased region" description="Polar residues" evidence="1">
    <location>
        <begin position="216"/>
        <end position="234"/>
    </location>
</feature>
<protein>
    <submittedName>
        <fullName evidence="2">Uncharacterized protein</fullName>
    </submittedName>
</protein>
<dbReference type="Proteomes" id="UP000325902">
    <property type="component" value="Unassembled WGS sequence"/>
</dbReference>
<evidence type="ECO:0000256" key="1">
    <source>
        <dbReference type="SAM" id="MobiDB-lite"/>
    </source>
</evidence>
<feature type="region of interest" description="Disordered" evidence="1">
    <location>
        <begin position="1"/>
        <end position="103"/>
    </location>
</feature>
<evidence type="ECO:0000313" key="2">
    <source>
        <dbReference type="EMBL" id="KAB2569220.1"/>
    </source>
</evidence>
<reference evidence="2 3" key="1">
    <citation type="journal article" date="2019" name="Sci. Rep.">
        <title>A multi-omics analysis of the grapevine pathogen Lasiodiplodia theobromae reveals that temperature affects the expression of virulence- and pathogenicity-related genes.</title>
        <authorList>
            <person name="Felix C."/>
            <person name="Meneses R."/>
            <person name="Goncalves M.F.M."/>
            <person name="Tilleman L."/>
            <person name="Duarte A.S."/>
            <person name="Jorrin-Novo J.V."/>
            <person name="Van de Peer Y."/>
            <person name="Deforce D."/>
            <person name="Van Nieuwerburgh F."/>
            <person name="Esteves A.C."/>
            <person name="Alves A."/>
        </authorList>
    </citation>
    <scope>NUCLEOTIDE SEQUENCE [LARGE SCALE GENOMIC DNA]</scope>
    <source>
        <strain evidence="2 3">LA-SOL3</strain>
    </source>
</reference>
<feature type="compositionally biased region" description="Basic and acidic residues" evidence="1">
    <location>
        <begin position="235"/>
        <end position="249"/>
    </location>
</feature>
<evidence type="ECO:0000313" key="3">
    <source>
        <dbReference type="Proteomes" id="UP000325902"/>
    </source>
</evidence>
<dbReference type="AlphaFoldDB" id="A0A5N5CV41"/>
<feature type="region of interest" description="Disordered" evidence="1">
    <location>
        <begin position="216"/>
        <end position="254"/>
    </location>
</feature>
<keyword evidence="3" id="KW-1185">Reference proteome</keyword>